<evidence type="ECO:0000256" key="1">
    <source>
        <dbReference type="ARBA" id="ARBA00004370"/>
    </source>
</evidence>
<comment type="subcellular location">
    <subcellularLocation>
        <location evidence="1">Membrane</location>
    </subcellularLocation>
</comment>
<dbReference type="OrthoDB" id="9770329at2"/>
<keyword evidence="4 5" id="KW-0472">Membrane</keyword>
<keyword evidence="2 5" id="KW-0812">Transmembrane</keyword>
<dbReference type="GO" id="GO:0016491">
    <property type="term" value="F:oxidoreductase activity"/>
    <property type="evidence" value="ECO:0007669"/>
    <property type="project" value="InterPro"/>
</dbReference>
<evidence type="ECO:0000313" key="8">
    <source>
        <dbReference type="Proteomes" id="UP000317839"/>
    </source>
</evidence>
<name>A0A545TDB2_9GAMM</name>
<proteinExistence type="predicted"/>
<dbReference type="GO" id="GO:0008610">
    <property type="term" value="P:lipid biosynthetic process"/>
    <property type="evidence" value="ECO:0007669"/>
    <property type="project" value="InterPro"/>
</dbReference>
<feature type="transmembrane region" description="Helical" evidence="5">
    <location>
        <begin position="80"/>
        <end position="99"/>
    </location>
</feature>
<evidence type="ECO:0000256" key="4">
    <source>
        <dbReference type="ARBA" id="ARBA00023136"/>
    </source>
</evidence>
<dbReference type="RefSeq" id="WP_142941829.1">
    <property type="nucleotide sequence ID" value="NZ_VIKR01000002.1"/>
</dbReference>
<dbReference type="Proteomes" id="UP000317839">
    <property type="component" value="Unassembled WGS sequence"/>
</dbReference>
<dbReference type="GO" id="GO:0016020">
    <property type="term" value="C:membrane"/>
    <property type="evidence" value="ECO:0007669"/>
    <property type="project" value="UniProtKB-SubCell"/>
</dbReference>
<dbReference type="AlphaFoldDB" id="A0A545TDB2"/>
<organism evidence="7 8">
    <name type="scientific">Aliikangiella marina</name>
    <dbReference type="NCBI Taxonomy" id="1712262"/>
    <lineage>
        <taxon>Bacteria</taxon>
        <taxon>Pseudomonadati</taxon>
        <taxon>Pseudomonadota</taxon>
        <taxon>Gammaproteobacteria</taxon>
        <taxon>Oceanospirillales</taxon>
        <taxon>Pleioneaceae</taxon>
        <taxon>Aliikangiella</taxon>
    </lineage>
</organism>
<dbReference type="InterPro" id="IPR050307">
    <property type="entry name" value="Sterol_Desaturase_Related"/>
</dbReference>
<feature type="transmembrane region" description="Helical" evidence="5">
    <location>
        <begin position="119"/>
        <end position="140"/>
    </location>
</feature>
<dbReference type="EMBL" id="VIKR01000002">
    <property type="protein sequence ID" value="TQV75213.1"/>
    <property type="molecule type" value="Genomic_DNA"/>
</dbReference>
<protein>
    <submittedName>
        <fullName evidence="7">Sterol desaturase family protein</fullName>
    </submittedName>
</protein>
<comment type="caution">
    <text evidence="7">The sequence shown here is derived from an EMBL/GenBank/DDBJ whole genome shotgun (WGS) entry which is preliminary data.</text>
</comment>
<dbReference type="Pfam" id="PF04116">
    <property type="entry name" value="FA_hydroxylase"/>
    <property type="match status" value="1"/>
</dbReference>
<keyword evidence="8" id="KW-1185">Reference proteome</keyword>
<evidence type="ECO:0000256" key="2">
    <source>
        <dbReference type="ARBA" id="ARBA00022692"/>
    </source>
</evidence>
<evidence type="ECO:0000256" key="3">
    <source>
        <dbReference type="ARBA" id="ARBA00022989"/>
    </source>
</evidence>
<reference evidence="7 8" key="1">
    <citation type="submission" date="2019-06" db="EMBL/GenBank/DDBJ databases">
        <title>Draft genome of Aliikangiella marina GYP-15.</title>
        <authorList>
            <person name="Wang G."/>
        </authorList>
    </citation>
    <scope>NUCLEOTIDE SEQUENCE [LARGE SCALE GENOMIC DNA]</scope>
    <source>
        <strain evidence="7 8">GYP-15</strain>
    </source>
</reference>
<feature type="transmembrane region" description="Helical" evidence="5">
    <location>
        <begin position="25"/>
        <end position="44"/>
    </location>
</feature>
<evidence type="ECO:0000259" key="6">
    <source>
        <dbReference type="Pfam" id="PF04116"/>
    </source>
</evidence>
<evidence type="ECO:0000313" key="7">
    <source>
        <dbReference type="EMBL" id="TQV75213.1"/>
    </source>
</evidence>
<keyword evidence="3 5" id="KW-1133">Transmembrane helix</keyword>
<feature type="domain" description="Fatty acid hydroxylase" evidence="6">
    <location>
        <begin position="127"/>
        <end position="274"/>
    </location>
</feature>
<dbReference type="PANTHER" id="PTHR11863">
    <property type="entry name" value="STEROL DESATURASE"/>
    <property type="match status" value="1"/>
</dbReference>
<evidence type="ECO:0000256" key="5">
    <source>
        <dbReference type="SAM" id="Phobius"/>
    </source>
</evidence>
<feature type="transmembrane region" description="Helical" evidence="5">
    <location>
        <begin position="204"/>
        <end position="221"/>
    </location>
</feature>
<dbReference type="GO" id="GO:0005506">
    <property type="term" value="F:iron ion binding"/>
    <property type="evidence" value="ECO:0007669"/>
    <property type="project" value="InterPro"/>
</dbReference>
<accession>A0A545TDB2</accession>
<sequence>MQWYEALTASLEDLSQYLIDPSQRIFGLYLLGAFLLSIPVFYFVNNGRGINAFFKFLFPKKIWFAQSAKHDYVLLVVNKIIRGVLLAPVIIAMVPIALYVTEVLESVFGTLTPISNTRWLIMLSFTTLLFVLDDLSRFVLHWLLHHVPFLWEFHKVHHSAKVLTPITIYRSHPIENYLFASRLAVSQGLAIGISYYLFGPTLSVVEIAGANVFVFAFNFLGSNLRHSHIWLSWGPKVEKWFISPAQHQIHHSDNPEHFDQNLGSAFAIWDRMAGSLITANAVKRVNFGVGRDFKEHDTLLGIYFLPIKHSARKFIGMFKPSR</sequence>
<dbReference type="InterPro" id="IPR006694">
    <property type="entry name" value="Fatty_acid_hydroxylase"/>
</dbReference>
<gene>
    <name evidence="7" type="ORF">FLL45_09760</name>
</gene>